<dbReference type="AlphaFoldDB" id="A0A174VYW8"/>
<sequence length="214" mass="25371">MIKFSQIPYSTYSYDGMPKPTWVKAICPPNGFPHNFSLSDDDMLTYYLEIFRNRTAKDKPYINQYNSIEELEEDIYGNCLYYWVPKDFKEIYYTLDKQEFFHKINVLIKQHGNAIVIKHRALCIKTDENINLYSFYKGLCPDKDILSICIPIRIFELGLWEEGSLMYMTNEDYYNLLEEILVKHEAGELTENQIEEIIGSVIIKEWIIDIKPTQ</sequence>
<reference evidence="1 2" key="1">
    <citation type="submission" date="2015-09" db="EMBL/GenBank/DDBJ databases">
        <authorList>
            <consortium name="Pathogen Informatics"/>
        </authorList>
    </citation>
    <scope>NUCLEOTIDE SEQUENCE [LARGE SCALE GENOMIC DNA]</scope>
    <source>
        <strain evidence="1 2">2789STDY5834898</strain>
    </source>
</reference>
<name>A0A174VYW8_BACUN</name>
<dbReference type="EMBL" id="CZAO01000035">
    <property type="protein sequence ID" value="CUQ36149.1"/>
    <property type="molecule type" value="Genomic_DNA"/>
</dbReference>
<protein>
    <submittedName>
        <fullName evidence="1">Uncharacterized protein</fullName>
    </submittedName>
</protein>
<dbReference type="RefSeq" id="WP_057254385.1">
    <property type="nucleotide sequence ID" value="NZ_CZAO01000035.1"/>
</dbReference>
<dbReference type="Proteomes" id="UP000095766">
    <property type="component" value="Unassembled WGS sequence"/>
</dbReference>
<evidence type="ECO:0000313" key="1">
    <source>
        <dbReference type="EMBL" id="CUQ36149.1"/>
    </source>
</evidence>
<organism evidence="1 2">
    <name type="scientific">Bacteroides uniformis</name>
    <dbReference type="NCBI Taxonomy" id="820"/>
    <lineage>
        <taxon>Bacteria</taxon>
        <taxon>Pseudomonadati</taxon>
        <taxon>Bacteroidota</taxon>
        <taxon>Bacteroidia</taxon>
        <taxon>Bacteroidales</taxon>
        <taxon>Bacteroidaceae</taxon>
        <taxon>Bacteroides</taxon>
    </lineage>
</organism>
<evidence type="ECO:0000313" key="2">
    <source>
        <dbReference type="Proteomes" id="UP000095766"/>
    </source>
</evidence>
<accession>A0A174VYW8</accession>
<gene>
    <name evidence="1" type="ORF">ERS852510_04139</name>
</gene>
<proteinExistence type="predicted"/>